<proteinExistence type="predicted"/>
<sequence>SLARGLSEIGRLPYLGALALADGGPKGGPGGNSAFRLADVWNRFAVPEGGAGWFAGHPGPVLLVDDLADSRWTLTVAGRTLRAAGAAGVLPFALALKA</sequence>
<dbReference type="SUPFAM" id="SSF53271">
    <property type="entry name" value="PRTase-like"/>
    <property type="match status" value="1"/>
</dbReference>
<comment type="caution">
    <text evidence="1">The sequence shown here is derived from an EMBL/GenBank/DDBJ whole genome shotgun (WGS) entry which is preliminary data.</text>
</comment>
<dbReference type="Proteomes" id="UP000523795">
    <property type="component" value="Unassembled WGS sequence"/>
</dbReference>
<protein>
    <submittedName>
        <fullName evidence="1">Recombinase RecQ</fullName>
    </submittedName>
</protein>
<keyword evidence="2" id="KW-1185">Reference proteome</keyword>
<evidence type="ECO:0000313" key="1">
    <source>
        <dbReference type="EMBL" id="NKX49678.1"/>
    </source>
</evidence>
<reference evidence="1 2" key="1">
    <citation type="submission" date="2020-04" db="EMBL/GenBank/DDBJ databases">
        <authorList>
            <person name="Liu S."/>
        </authorList>
    </citation>
    <scope>NUCLEOTIDE SEQUENCE [LARGE SCALE GENOMIC DNA]</scope>
    <source>
        <strain evidence="1 2">CGMCC 1.15091</strain>
    </source>
</reference>
<evidence type="ECO:0000313" key="2">
    <source>
        <dbReference type="Proteomes" id="UP000523795"/>
    </source>
</evidence>
<accession>A0ABX1JK70</accession>
<dbReference type="InterPro" id="IPR029057">
    <property type="entry name" value="PRTase-like"/>
</dbReference>
<dbReference type="EMBL" id="JAAZSR010000030">
    <property type="protein sequence ID" value="NKX49678.1"/>
    <property type="molecule type" value="Genomic_DNA"/>
</dbReference>
<feature type="non-terminal residue" evidence="1">
    <location>
        <position position="1"/>
    </location>
</feature>
<gene>
    <name evidence="1" type="ORF">HER39_03610</name>
</gene>
<name>A0ABX1JK70_9MICC</name>
<organism evidence="1 2">
    <name type="scientific">Arthrobacter deserti</name>
    <dbReference type="NCBI Taxonomy" id="1742687"/>
    <lineage>
        <taxon>Bacteria</taxon>
        <taxon>Bacillati</taxon>
        <taxon>Actinomycetota</taxon>
        <taxon>Actinomycetes</taxon>
        <taxon>Micrococcales</taxon>
        <taxon>Micrococcaceae</taxon>
        <taxon>Arthrobacter</taxon>
    </lineage>
</organism>